<evidence type="ECO:0000313" key="2">
    <source>
        <dbReference type="EMBL" id="MEM0573962.1"/>
    </source>
</evidence>
<organism evidence="1 3">
    <name type="scientific">Aequorivita flava</name>
    <dbReference type="NCBI Taxonomy" id="3114371"/>
    <lineage>
        <taxon>Bacteria</taxon>
        <taxon>Pseudomonadati</taxon>
        <taxon>Bacteroidota</taxon>
        <taxon>Flavobacteriia</taxon>
        <taxon>Flavobacteriales</taxon>
        <taxon>Flavobacteriaceae</taxon>
        <taxon>Aequorivita</taxon>
    </lineage>
</organism>
<dbReference type="EMBL" id="JBANCF010000008">
    <property type="protein sequence ID" value="MEM0573962.1"/>
    <property type="molecule type" value="Genomic_DNA"/>
</dbReference>
<protein>
    <submittedName>
        <fullName evidence="1">Lipopolysaccharide kinase InaA family protein</fullName>
    </submittedName>
</protein>
<dbReference type="GO" id="GO:0016301">
    <property type="term" value="F:kinase activity"/>
    <property type="evidence" value="ECO:0007669"/>
    <property type="project" value="UniProtKB-KW"/>
</dbReference>
<dbReference type="SUPFAM" id="SSF56112">
    <property type="entry name" value="Protein kinase-like (PK-like)"/>
    <property type="match status" value="1"/>
</dbReference>
<evidence type="ECO:0000313" key="4">
    <source>
        <dbReference type="Proteomes" id="UP001390963"/>
    </source>
</evidence>
<dbReference type="Proteomes" id="UP001390963">
    <property type="component" value="Unassembled WGS sequence"/>
</dbReference>
<keyword evidence="4" id="KW-1185">Reference proteome</keyword>
<dbReference type="EMBL" id="JAZBJM010000004">
    <property type="protein sequence ID" value="MEM0518394.1"/>
    <property type="molecule type" value="Genomic_DNA"/>
</dbReference>
<dbReference type="RefSeq" id="WP_342687293.1">
    <property type="nucleotide sequence ID" value="NZ_JAZBJM010000004.1"/>
</dbReference>
<reference evidence="1 4" key="1">
    <citation type="submission" date="2024-01" db="EMBL/GenBank/DDBJ databases">
        <title>Aequorivita flavus sp. nov., isolated from deep-sea sediment.</title>
        <authorList>
            <person name="Chen X."/>
        </authorList>
    </citation>
    <scope>NUCLEOTIDE SEQUENCE</scope>
    <source>
        <strain evidence="1">MCCC 1A16923</strain>
        <strain evidence="2 4">MCCC 1A16935</strain>
    </source>
</reference>
<keyword evidence="1" id="KW-0418">Kinase</keyword>
<dbReference type="Proteomes" id="UP001388259">
    <property type="component" value="Unassembled WGS sequence"/>
</dbReference>
<proteinExistence type="predicted"/>
<name>A0AB35YT86_9FLAO</name>
<accession>A0AB35YT86</accession>
<keyword evidence="1" id="KW-0808">Transferase</keyword>
<gene>
    <name evidence="2" type="ORF">VZD24_10565</name>
    <name evidence="1" type="ORF">VZD85_08535</name>
</gene>
<dbReference type="InterPro" id="IPR011009">
    <property type="entry name" value="Kinase-like_dom_sf"/>
</dbReference>
<dbReference type="AlphaFoldDB" id="A0AB35YT86"/>
<evidence type="ECO:0000313" key="3">
    <source>
        <dbReference type="Proteomes" id="UP001388259"/>
    </source>
</evidence>
<evidence type="ECO:0000313" key="1">
    <source>
        <dbReference type="EMBL" id="MEM0518394.1"/>
    </source>
</evidence>
<dbReference type="Pfam" id="PF06293">
    <property type="entry name" value="Kdo"/>
    <property type="match status" value="1"/>
</dbReference>
<sequence>MQENFVIHPDYSQMATKLRHVLNNFSKKGEYVTKGERNVIKTVVVEGNSLNIKKFKTPNVFQSQVYQYLRKSKAKRSYEYALKLIGFGIKTPFPVAYFERFSGGLKESFYVSEQVNYDFDFRELIHNPQFKKRKEILNQFTQFTFKLHENGVNFLDHSPGNTLIMDNGNDNYEFYLIDLNRMRFEEMTFEKRMHNFRRLWLSKTMVKIMAAEYAKLYGKTYSETHQLMLKHSRAFQKKINSKKLRRRKR</sequence>
<comment type="caution">
    <text evidence="1">The sequence shown here is derived from an EMBL/GenBank/DDBJ whole genome shotgun (WGS) entry which is preliminary data.</text>
</comment>